<dbReference type="RefSeq" id="WP_243066256.1">
    <property type="nucleotide sequence ID" value="NZ_JAIVFK010000014.1"/>
</dbReference>
<evidence type="ECO:0000313" key="4">
    <source>
        <dbReference type="EMBL" id="MCI4682228.1"/>
    </source>
</evidence>
<comment type="similarity">
    <text evidence="1">Belongs to the virb1 family.</text>
</comment>
<feature type="domain" description="Transglycosylase SLT" evidence="3">
    <location>
        <begin position="37"/>
        <end position="163"/>
    </location>
</feature>
<protein>
    <submittedName>
        <fullName evidence="4">Transglycosylase SLT domain-containing protein</fullName>
    </submittedName>
</protein>
<keyword evidence="2" id="KW-0732">Signal</keyword>
<reference evidence="4" key="1">
    <citation type="journal article" date="2022" name="ISME J.">
        <title>Identification of active gaseous-alkane degraders at natural gas seeps.</title>
        <authorList>
            <person name="Farhan Ul Haque M."/>
            <person name="Hernandez M."/>
            <person name="Crombie A.T."/>
            <person name="Murrell J.C."/>
        </authorList>
    </citation>
    <scope>NUCLEOTIDE SEQUENCE</scope>
    <source>
        <strain evidence="4">PC2</strain>
    </source>
</reference>
<evidence type="ECO:0000256" key="2">
    <source>
        <dbReference type="SAM" id="SignalP"/>
    </source>
</evidence>
<name>A0ABS9Z3I8_9HYPH</name>
<dbReference type="InterPro" id="IPR008258">
    <property type="entry name" value="Transglycosylase_SLT_dom_1"/>
</dbReference>
<accession>A0ABS9Z3I8</accession>
<dbReference type="SUPFAM" id="SSF53955">
    <property type="entry name" value="Lysozyme-like"/>
    <property type="match status" value="1"/>
</dbReference>
<proteinExistence type="inferred from homology"/>
<feature type="chain" id="PRO_5045758958" evidence="2">
    <location>
        <begin position="19"/>
        <end position="192"/>
    </location>
</feature>
<evidence type="ECO:0000313" key="5">
    <source>
        <dbReference type="Proteomes" id="UP001139104"/>
    </source>
</evidence>
<gene>
    <name evidence="4" type="ORF">K2U94_05520</name>
</gene>
<comment type="caution">
    <text evidence="4">The sequence shown here is derived from an EMBL/GenBank/DDBJ whole genome shotgun (WGS) entry which is preliminary data.</text>
</comment>
<sequence>MIPALLAATAAFIFSLSAARGGAPAALGPCEREMARAASAENIPLSVLYSVGLTETGQRGRLQPYAMNIDGVAVVANSLPEALRIFGAAQRRGAKLIDIGCMQINHRWHAADFPSLESMFDPHRNVAYAAHFLKILRQREASWTLAVARYNAGPNNDAGQRKYVCAVIGNMVRSGLGAWTENARKFCAPGGA</sequence>
<organism evidence="4 5">
    <name type="scientific">Candidatus Rhodoblastus alkanivorans</name>
    <dbReference type="NCBI Taxonomy" id="2954117"/>
    <lineage>
        <taxon>Bacteria</taxon>
        <taxon>Pseudomonadati</taxon>
        <taxon>Pseudomonadota</taxon>
        <taxon>Alphaproteobacteria</taxon>
        <taxon>Hyphomicrobiales</taxon>
        <taxon>Rhodoblastaceae</taxon>
        <taxon>Rhodoblastus</taxon>
    </lineage>
</organism>
<dbReference type="EMBL" id="JAIVFP010000001">
    <property type="protein sequence ID" value="MCI4682228.1"/>
    <property type="molecule type" value="Genomic_DNA"/>
</dbReference>
<dbReference type="Gene3D" id="1.10.530.10">
    <property type="match status" value="1"/>
</dbReference>
<feature type="signal peptide" evidence="2">
    <location>
        <begin position="1"/>
        <end position="18"/>
    </location>
</feature>
<evidence type="ECO:0000259" key="3">
    <source>
        <dbReference type="Pfam" id="PF01464"/>
    </source>
</evidence>
<evidence type="ECO:0000256" key="1">
    <source>
        <dbReference type="ARBA" id="ARBA00009387"/>
    </source>
</evidence>
<dbReference type="Proteomes" id="UP001139104">
    <property type="component" value="Unassembled WGS sequence"/>
</dbReference>
<dbReference type="InterPro" id="IPR023346">
    <property type="entry name" value="Lysozyme-like_dom_sf"/>
</dbReference>
<dbReference type="Pfam" id="PF01464">
    <property type="entry name" value="SLT"/>
    <property type="match status" value="1"/>
</dbReference>
<keyword evidence="5" id="KW-1185">Reference proteome</keyword>